<accession>A0A6A4G2Y9</accession>
<sequence length="356" mass="40093">MQGDRHEYSPGEKKMMVASHLFFTLQKQQGLYRGIRTRELLATALDCSAATVERVIALYNASPTTNFEANTNNRGRPRTYDTGEIAPVMREFIVAQNRAAQPTTAQLIAAEVARKCGVNLSVDTMTRLLHELGFLYLKGETSHIYADACIIAAGIIRSGGAIITGGFVENSIRVWNSTLKRGIDGEEDYHGNFNAELFERWYEDLCQTLQRYGGCNIYMGGAAYHKRDIRKSPRKSWLKADTQEWLRKNVGMVFSPKATIDTLLQLVEFCRPAPLYMAVDIAAKYGHRVCYTPPYHLTLQPIKLIWGTVKNRIAKKPAKNGKEVVAKVIEELEACKGDWLTVYRHVQKHEDAFVAA</sequence>
<dbReference type="InterPro" id="IPR036397">
    <property type="entry name" value="RNaseH_sf"/>
</dbReference>
<evidence type="ECO:0000313" key="2">
    <source>
        <dbReference type="EMBL" id="KAE9356872.1"/>
    </source>
</evidence>
<dbReference type="InterPro" id="IPR025959">
    <property type="entry name" value="Winged_HTH_dom"/>
</dbReference>
<gene>
    <name evidence="2" type="ORF">PR003_g2076</name>
</gene>
<keyword evidence="3" id="KW-1185">Reference proteome</keyword>
<feature type="domain" description="Winged helix-turn helix" evidence="1">
    <location>
        <begin position="104"/>
        <end position="147"/>
    </location>
</feature>
<dbReference type="Proteomes" id="UP000434957">
    <property type="component" value="Unassembled WGS sequence"/>
</dbReference>
<dbReference type="GO" id="GO:0003676">
    <property type="term" value="F:nucleic acid binding"/>
    <property type="evidence" value="ECO:0007669"/>
    <property type="project" value="InterPro"/>
</dbReference>
<proteinExistence type="predicted"/>
<name>A0A6A4G2Y9_9STRA</name>
<protein>
    <recommendedName>
        <fullName evidence="1">Winged helix-turn helix domain-containing protein</fullName>
    </recommendedName>
</protein>
<evidence type="ECO:0000313" key="3">
    <source>
        <dbReference type="Proteomes" id="UP000434957"/>
    </source>
</evidence>
<reference evidence="2 3" key="1">
    <citation type="submission" date="2018-08" db="EMBL/GenBank/DDBJ databases">
        <title>Genomic investigation of the strawberry pathogen Phytophthora fragariae indicates pathogenicity is determined by transcriptional variation in three key races.</title>
        <authorList>
            <person name="Adams T.M."/>
            <person name="Armitage A.D."/>
            <person name="Sobczyk M.K."/>
            <person name="Bates H.J."/>
            <person name="Dunwell J.M."/>
            <person name="Nellist C.F."/>
            <person name="Harrison R.J."/>
        </authorList>
    </citation>
    <scope>NUCLEOTIDE SEQUENCE [LARGE SCALE GENOMIC DNA]</scope>
    <source>
        <strain evidence="2 3">SCRP333</strain>
    </source>
</reference>
<dbReference type="AlphaFoldDB" id="A0A6A4G2Y9"/>
<dbReference type="PANTHER" id="PTHR33939">
    <property type="entry name" value="PROTEIN CBG22215"/>
    <property type="match status" value="1"/>
</dbReference>
<dbReference type="EMBL" id="QXFT01000063">
    <property type="protein sequence ID" value="KAE9356872.1"/>
    <property type="molecule type" value="Genomic_DNA"/>
</dbReference>
<comment type="caution">
    <text evidence="2">The sequence shown here is derived from an EMBL/GenBank/DDBJ whole genome shotgun (WGS) entry which is preliminary data.</text>
</comment>
<dbReference type="PANTHER" id="PTHR33939:SF1">
    <property type="entry name" value="DUF4371 DOMAIN-CONTAINING PROTEIN"/>
    <property type="match status" value="1"/>
</dbReference>
<dbReference type="Pfam" id="PF13592">
    <property type="entry name" value="HTH_33"/>
    <property type="match status" value="1"/>
</dbReference>
<organism evidence="2 3">
    <name type="scientific">Phytophthora rubi</name>
    <dbReference type="NCBI Taxonomy" id="129364"/>
    <lineage>
        <taxon>Eukaryota</taxon>
        <taxon>Sar</taxon>
        <taxon>Stramenopiles</taxon>
        <taxon>Oomycota</taxon>
        <taxon>Peronosporomycetes</taxon>
        <taxon>Peronosporales</taxon>
        <taxon>Peronosporaceae</taxon>
        <taxon>Phytophthora</taxon>
    </lineage>
</organism>
<dbReference type="Gene3D" id="3.30.420.10">
    <property type="entry name" value="Ribonuclease H-like superfamily/Ribonuclease H"/>
    <property type="match status" value="1"/>
</dbReference>
<evidence type="ECO:0000259" key="1">
    <source>
        <dbReference type="Pfam" id="PF13592"/>
    </source>
</evidence>